<dbReference type="OrthoDB" id="4357160at2759"/>
<feature type="region of interest" description="Disordered" evidence="1">
    <location>
        <begin position="1"/>
        <end position="90"/>
    </location>
</feature>
<evidence type="ECO:0000313" key="2">
    <source>
        <dbReference type="EMBL" id="KAJ5383347.1"/>
    </source>
</evidence>
<dbReference type="EMBL" id="JAPZBT010000001">
    <property type="protein sequence ID" value="KAJ5383347.1"/>
    <property type="molecule type" value="Genomic_DNA"/>
</dbReference>
<dbReference type="RefSeq" id="XP_056583123.1">
    <property type="nucleotide sequence ID" value="XM_056718988.1"/>
</dbReference>
<protein>
    <submittedName>
        <fullName evidence="2">Uncharacterized protein</fullName>
    </submittedName>
</protein>
<dbReference type="AlphaFoldDB" id="A0A9W9SRK3"/>
<sequence length="184" mass="19958">MGNEAAMTTEAASDLNPNGFVTDREVDGERRSIRHYNDGRVSGRGRSVEASLRTKMHKNSTRTGSRARPPTSHPWELSGRSTPAVGPGPPDIADITAAMAKLTADHPTSTKVKRLNKKLNLDADLGIETVTMRKVTPSSLASVVSSKCSTGSNSSVNARIADIEDRVRNHIDTRLQPVREEDEE</sequence>
<comment type="caution">
    <text evidence="2">The sequence shown here is derived from an EMBL/GenBank/DDBJ whole genome shotgun (WGS) entry which is preliminary data.</text>
</comment>
<proteinExistence type="predicted"/>
<dbReference type="Proteomes" id="UP001147752">
    <property type="component" value="Unassembled WGS sequence"/>
</dbReference>
<reference evidence="2" key="2">
    <citation type="journal article" date="2023" name="IMA Fungus">
        <title>Comparative genomic study of the Penicillium genus elucidates a diverse pangenome and 15 lateral gene transfer events.</title>
        <authorList>
            <person name="Petersen C."/>
            <person name="Sorensen T."/>
            <person name="Nielsen M.R."/>
            <person name="Sondergaard T.E."/>
            <person name="Sorensen J.L."/>
            <person name="Fitzpatrick D.A."/>
            <person name="Frisvad J.C."/>
            <person name="Nielsen K.L."/>
        </authorList>
    </citation>
    <scope>NUCLEOTIDE SEQUENCE</scope>
    <source>
        <strain evidence="2">IBT 3081</strain>
    </source>
</reference>
<keyword evidence="3" id="KW-1185">Reference proteome</keyword>
<evidence type="ECO:0000256" key="1">
    <source>
        <dbReference type="SAM" id="MobiDB-lite"/>
    </source>
</evidence>
<reference evidence="2" key="1">
    <citation type="submission" date="2022-12" db="EMBL/GenBank/DDBJ databases">
        <authorList>
            <person name="Petersen C."/>
        </authorList>
    </citation>
    <scope>NUCLEOTIDE SEQUENCE</scope>
    <source>
        <strain evidence="2">IBT 3081</strain>
    </source>
</reference>
<gene>
    <name evidence="2" type="ORF">N7517_001258</name>
</gene>
<feature type="compositionally biased region" description="Basic and acidic residues" evidence="1">
    <location>
        <begin position="22"/>
        <end position="38"/>
    </location>
</feature>
<dbReference type="GeneID" id="81458171"/>
<evidence type="ECO:0000313" key="3">
    <source>
        <dbReference type="Proteomes" id="UP001147752"/>
    </source>
</evidence>
<organism evidence="2 3">
    <name type="scientific">Penicillium concentricum</name>
    <dbReference type="NCBI Taxonomy" id="293559"/>
    <lineage>
        <taxon>Eukaryota</taxon>
        <taxon>Fungi</taxon>
        <taxon>Dikarya</taxon>
        <taxon>Ascomycota</taxon>
        <taxon>Pezizomycotina</taxon>
        <taxon>Eurotiomycetes</taxon>
        <taxon>Eurotiomycetidae</taxon>
        <taxon>Eurotiales</taxon>
        <taxon>Aspergillaceae</taxon>
        <taxon>Penicillium</taxon>
    </lineage>
</organism>
<name>A0A9W9SRK3_9EURO</name>
<accession>A0A9W9SRK3</accession>